<accession>X0XHE2</accession>
<evidence type="ECO:0000313" key="2">
    <source>
        <dbReference type="EMBL" id="GAG24371.1"/>
    </source>
</evidence>
<dbReference type="GO" id="GO:0043856">
    <property type="term" value="F:anti-sigma factor antagonist activity"/>
    <property type="evidence" value="ECO:0007669"/>
    <property type="project" value="TreeGrafter"/>
</dbReference>
<dbReference type="InterPro" id="IPR036513">
    <property type="entry name" value="STAS_dom_sf"/>
</dbReference>
<dbReference type="Pfam" id="PF01740">
    <property type="entry name" value="STAS"/>
    <property type="match status" value="1"/>
</dbReference>
<evidence type="ECO:0000259" key="1">
    <source>
        <dbReference type="PROSITE" id="PS50801"/>
    </source>
</evidence>
<comment type="caution">
    <text evidence="2">The sequence shown here is derived from an EMBL/GenBank/DDBJ whole genome shotgun (WGS) entry which is preliminary data.</text>
</comment>
<dbReference type="PANTHER" id="PTHR33495">
    <property type="entry name" value="ANTI-SIGMA FACTOR ANTAGONIST TM_1081-RELATED-RELATED"/>
    <property type="match status" value="1"/>
</dbReference>
<feature type="domain" description="STAS" evidence="1">
    <location>
        <begin position="3"/>
        <end position="96"/>
    </location>
</feature>
<name>X0XHE2_9ZZZZ</name>
<proteinExistence type="predicted"/>
<dbReference type="AlphaFoldDB" id="X0XHE2"/>
<dbReference type="InterPro" id="IPR002645">
    <property type="entry name" value="STAS_dom"/>
</dbReference>
<sequence>MPISAEINESCGIATIHLRGDLTLAAAREIETLFSNLSENGASRILLDLEGVRSIDVQAVSVLTGIVVNLRMLGGELRIVNAVGNILQLLGHKHLR</sequence>
<reference evidence="2" key="1">
    <citation type="journal article" date="2014" name="Front. Microbiol.">
        <title>High frequency of phylogenetically diverse reductive dehalogenase-homologous genes in deep subseafloor sedimentary metagenomes.</title>
        <authorList>
            <person name="Kawai M."/>
            <person name="Futagami T."/>
            <person name="Toyoda A."/>
            <person name="Takaki Y."/>
            <person name="Nishi S."/>
            <person name="Hori S."/>
            <person name="Arai W."/>
            <person name="Tsubouchi T."/>
            <person name="Morono Y."/>
            <person name="Uchiyama I."/>
            <person name="Ito T."/>
            <person name="Fujiyama A."/>
            <person name="Inagaki F."/>
            <person name="Takami H."/>
        </authorList>
    </citation>
    <scope>NUCLEOTIDE SEQUENCE</scope>
    <source>
        <strain evidence="2">Expedition CK06-06</strain>
    </source>
</reference>
<protein>
    <recommendedName>
        <fullName evidence="1">STAS domain-containing protein</fullName>
    </recommendedName>
</protein>
<dbReference type="Gene3D" id="3.30.750.24">
    <property type="entry name" value="STAS domain"/>
    <property type="match status" value="1"/>
</dbReference>
<dbReference type="SUPFAM" id="SSF52091">
    <property type="entry name" value="SpoIIaa-like"/>
    <property type="match status" value="1"/>
</dbReference>
<dbReference type="EMBL" id="BARS01031986">
    <property type="protein sequence ID" value="GAG24371.1"/>
    <property type="molecule type" value="Genomic_DNA"/>
</dbReference>
<organism evidence="2">
    <name type="scientific">marine sediment metagenome</name>
    <dbReference type="NCBI Taxonomy" id="412755"/>
    <lineage>
        <taxon>unclassified sequences</taxon>
        <taxon>metagenomes</taxon>
        <taxon>ecological metagenomes</taxon>
    </lineage>
</organism>
<dbReference type="CDD" id="cd07043">
    <property type="entry name" value="STAS_anti-anti-sigma_factors"/>
    <property type="match status" value="1"/>
</dbReference>
<dbReference type="PROSITE" id="PS50801">
    <property type="entry name" value="STAS"/>
    <property type="match status" value="1"/>
</dbReference>
<feature type="non-terminal residue" evidence="2">
    <location>
        <position position="96"/>
    </location>
</feature>
<gene>
    <name evidence="2" type="ORF">S01H1_49705</name>
</gene>